<reference evidence="2" key="1">
    <citation type="submission" date="2022-07" db="EMBL/GenBank/DDBJ databases">
        <authorList>
            <person name="Macas J."/>
            <person name="Novak P."/>
            <person name="Neumann P."/>
        </authorList>
    </citation>
    <scope>NUCLEOTIDE SEQUENCE</scope>
</reference>
<proteinExistence type="predicted"/>
<feature type="transmembrane region" description="Helical" evidence="1">
    <location>
        <begin position="36"/>
        <end position="54"/>
    </location>
</feature>
<dbReference type="AlphaFoldDB" id="A0A9P1EKK0"/>
<name>A0A9P1EKK0_CUSEU</name>
<organism evidence="2 3">
    <name type="scientific">Cuscuta europaea</name>
    <name type="common">European dodder</name>
    <dbReference type="NCBI Taxonomy" id="41803"/>
    <lineage>
        <taxon>Eukaryota</taxon>
        <taxon>Viridiplantae</taxon>
        <taxon>Streptophyta</taxon>
        <taxon>Embryophyta</taxon>
        <taxon>Tracheophyta</taxon>
        <taxon>Spermatophyta</taxon>
        <taxon>Magnoliopsida</taxon>
        <taxon>eudicotyledons</taxon>
        <taxon>Gunneridae</taxon>
        <taxon>Pentapetalae</taxon>
        <taxon>asterids</taxon>
        <taxon>lamiids</taxon>
        <taxon>Solanales</taxon>
        <taxon>Convolvulaceae</taxon>
        <taxon>Cuscuteae</taxon>
        <taxon>Cuscuta</taxon>
        <taxon>Cuscuta subgen. Cuscuta</taxon>
    </lineage>
</organism>
<keyword evidence="3" id="KW-1185">Reference proteome</keyword>
<sequence length="82" mass="9064">MITLAQVYVTSYGLLVAGYGIRIDSVHKLMKAYARVYLFASWILVGAGILYTSFGLKVDYSNGLCSITHPAIYSSEDLFGWC</sequence>
<evidence type="ECO:0000256" key="1">
    <source>
        <dbReference type="SAM" id="Phobius"/>
    </source>
</evidence>
<comment type="caution">
    <text evidence="2">The sequence shown here is derived from an EMBL/GenBank/DDBJ whole genome shotgun (WGS) entry which is preliminary data.</text>
</comment>
<evidence type="ECO:0000313" key="2">
    <source>
        <dbReference type="EMBL" id="CAH9113672.1"/>
    </source>
</evidence>
<gene>
    <name evidence="2" type="ORF">CEURO_LOCUS20107</name>
</gene>
<keyword evidence="1" id="KW-0472">Membrane</keyword>
<dbReference type="EMBL" id="CAMAPE010000061">
    <property type="protein sequence ID" value="CAH9113672.1"/>
    <property type="molecule type" value="Genomic_DNA"/>
</dbReference>
<accession>A0A9P1EKK0</accession>
<protein>
    <submittedName>
        <fullName evidence="2">Uncharacterized protein</fullName>
    </submittedName>
</protein>
<feature type="transmembrane region" description="Helical" evidence="1">
    <location>
        <begin position="6"/>
        <end position="24"/>
    </location>
</feature>
<keyword evidence="1" id="KW-0812">Transmembrane</keyword>
<dbReference type="OrthoDB" id="10582794at2759"/>
<dbReference type="Proteomes" id="UP001152484">
    <property type="component" value="Unassembled WGS sequence"/>
</dbReference>
<keyword evidence="1" id="KW-1133">Transmembrane helix</keyword>
<evidence type="ECO:0000313" key="3">
    <source>
        <dbReference type="Proteomes" id="UP001152484"/>
    </source>
</evidence>